<organism evidence="1 2">
    <name type="scientific">Peribacillus asahii</name>
    <dbReference type="NCBI Taxonomy" id="228899"/>
    <lineage>
        <taxon>Bacteria</taxon>
        <taxon>Bacillati</taxon>
        <taxon>Bacillota</taxon>
        <taxon>Bacilli</taxon>
        <taxon>Bacillales</taxon>
        <taxon>Bacillaceae</taxon>
        <taxon>Peribacillus</taxon>
    </lineage>
</organism>
<reference evidence="1 2" key="1">
    <citation type="submission" date="2018-01" db="EMBL/GenBank/DDBJ databases">
        <title>Bacillus asahii Genome sequencing and assembly.</title>
        <authorList>
            <person name="Jiang H."/>
            <person name="Feng Y."/>
            <person name="Zhao F."/>
            <person name="Lin X."/>
        </authorList>
    </citation>
    <scope>NUCLEOTIDE SEQUENCE [LARGE SCALE GENOMIC DNA]</scope>
    <source>
        <strain evidence="1 2">OM18</strain>
        <plasmid evidence="2">pom18</plasmid>
    </source>
</reference>
<gene>
    <name evidence="1" type="ORF">BAOM_p034</name>
</gene>
<dbReference type="KEGG" id="pasa:BAOM_p034"/>
<keyword evidence="1" id="KW-0614">Plasmid</keyword>
<dbReference type="RefSeq" id="WP_127762740.1">
    <property type="nucleotide sequence ID" value="NZ_CP026096.1"/>
</dbReference>
<protein>
    <submittedName>
        <fullName evidence="1">Uncharacterized protein</fullName>
    </submittedName>
</protein>
<name>A0A3T0KZC7_9BACI</name>
<evidence type="ECO:0000313" key="1">
    <source>
        <dbReference type="EMBL" id="AZV45687.1"/>
    </source>
</evidence>
<evidence type="ECO:0000313" key="2">
    <source>
        <dbReference type="Proteomes" id="UP000283095"/>
    </source>
</evidence>
<dbReference type="AlphaFoldDB" id="A0A3T0KZC7"/>
<sequence length="164" mass="19432">MKHTTKRIIEKFPMLEEKILAHESGLSAEEAIQSLDCIEQTFLKLAWFFENPNHANFDLTSLYKNLEDDWLEWALELITLYFRQDTYLIKKPSFSIIKENDSNYLNQSQFANYLTEHGLKYDRAKVKNYYDRGIIPEADLIISNTKYWSIESVQAYCEKEKGKL</sequence>
<geneLocation type="plasmid" evidence="2">
    <name>pom18</name>
</geneLocation>
<accession>A0A3T0KZC7</accession>
<proteinExistence type="predicted"/>
<dbReference type="OrthoDB" id="2871500at2"/>
<dbReference type="Proteomes" id="UP000283095">
    <property type="component" value="Plasmid pOM18"/>
</dbReference>
<dbReference type="EMBL" id="CP026096">
    <property type="protein sequence ID" value="AZV45687.1"/>
    <property type="molecule type" value="Genomic_DNA"/>
</dbReference>